<protein>
    <submittedName>
        <fullName evidence="1">Uncharacterized protein</fullName>
    </submittedName>
</protein>
<evidence type="ECO:0000313" key="2">
    <source>
        <dbReference type="Proteomes" id="UP000319557"/>
    </source>
</evidence>
<dbReference type="KEGG" id="ruv:EC9_33280"/>
<dbReference type="AlphaFoldDB" id="A0A517M2N5"/>
<organism evidence="1 2">
    <name type="scientific">Rosistilla ulvae</name>
    <dbReference type="NCBI Taxonomy" id="1930277"/>
    <lineage>
        <taxon>Bacteria</taxon>
        <taxon>Pseudomonadati</taxon>
        <taxon>Planctomycetota</taxon>
        <taxon>Planctomycetia</taxon>
        <taxon>Pirellulales</taxon>
        <taxon>Pirellulaceae</taxon>
        <taxon>Rosistilla</taxon>
    </lineage>
</organism>
<keyword evidence="2" id="KW-1185">Reference proteome</keyword>
<proteinExistence type="predicted"/>
<dbReference type="Proteomes" id="UP000319557">
    <property type="component" value="Chromosome"/>
</dbReference>
<sequence>MKIRITKGAEHDLERGADFYNQIRAELGIYLTTVSTRALVDSLLFYADMRLVSHGLP</sequence>
<evidence type="ECO:0000313" key="1">
    <source>
        <dbReference type="EMBL" id="QDS89131.1"/>
    </source>
</evidence>
<name>A0A517M2N5_9BACT</name>
<gene>
    <name evidence="1" type="ORF">EC9_33280</name>
</gene>
<reference evidence="1 2" key="1">
    <citation type="submission" date="2019-02" db="EMBL/GenBank/DDBJ databases">
        <title>Deep-cultivation of Planctomycetes and their phenomic and genomic characterization uncovers novel biology.</title>
        <authorList>
            <person name="Wiegand S."/>
            <person name="Jogler M."/>
            <person name="Boedeker C."/>
            <person name="Pinto D."/>
            <person name="Vollmers J."/>
            <person name="Rivas-Marin E."/>
            <person name="Kohn T."/>
            <person name="Peeters S.H."/>
            <person name="Heuer A."/>
            <person name="Rast P."/>
            <person name="Oberbeckmann S."/>
            <person name="Bunk B."/>
            <person name="Jeske O."/>
            <person name="Meyerdierks A."/>
            <person name="Storesund J.E."/>
            <person name="Kallscheuer N."/>
            <person name="Luecker S."/>
            <person name="Lage O.M."/>
            <person name="Pohl T."/>
            <person name="Merkel B.J."/>
            <person name="Hornburger P."/>
            <person name="Mueller R.-W."/>
            <person name="Bruemmer F."/>
            <person name="Labrenz M."/>
            <person name="Spormann A.M."/>
            <person name="Op den Camp H."/>
            <person name="Overmann J."/>
            <person name="Amann R."/>
            <person name="Jetten M.S.M."/>
            <person name="Mascher T."/>
            <person name="Medema M.H."/>
            <person name="Devos D.P."/>
            <person name="Kaster A.-K."/>
            <person name="Ovreas L."/>
            <person name="Rohde M."/>
            <person name="Galperin M.Y."/>
            <person name="Jogler C."/>
        </authorList>
    </citation>
    <scope>NUCLEOTIDE SEQUENCE [LARGE SCALE GENOMIC DNA]</scope>
    <source>
        <strain evidence="1 2">EC9</strain>
    </source>
</reference>
<accession>A0A517M2N5</accession>
<dbReference type="EMBL" id="CP036261">
    <property type="protein sequence ID" value="QDS89131.1"/>
    <property type="molecule type" value="Genomic_DNA"/>
</dbReference>